<keyword evidence="2" id="KW-1185">Reference proteome</keyword>
<gene>
    <name evidence="1" type="ORF">G4Y79_16870</name>
</gene>
<dbReference type="KEGG" id="pmet:G4Y79_16870"/>
<dbReference type="RefSeq" id="WP_195169433.1">
    <property type="nucleotide sequence ID" value="NZ_CP062983.1"/>
</dbReference>
<proteinExistence type="predicted"/>
<evidence type="ECO:0000313" key="2">
    <source>
        <dbReference type="Proteomes" id="UP000594468"/>
    </source>
</evidence>
<reference evidence="1 2" key="1">
    <citation type="submission" date="2020-02" db="EMBL/GenBank/DDBJ databases">
        <authorList>
            <person name="Zheng R.K."/>
            <person name="Sun C.M."/>
        </authorList>
    </citation>
    <scope>NUCLEOTIDE SEQUENCE [LARGE SCALE GENOMIC DNA]</scope>
    <source>
        <strain evidence="2">rifampicinis</strain>
    </source>
</reference>
<organism evidence="1 2">
    <name type="scientific">Phototrophicus methaneseepsis</name>
    <dbReference type="NCBI Taxonomy" id="2710758"/>
    <lineage>
        <taxon>Bacteria</taxon>
        <taxon>Bacillati</taxon>
        <taxon>Chloroflexota</taxon>
        <taxon>Candidatus Thermofontia</taxon>
        <taxon>Phototrophicales</taxon>
        <taxon>Phototrophicaceae</taxon>
        <taxon>Phototrophicus</taxon>
    </lineage>
</organism>
<accession>A0A7S8ICB3</accession>
<dbReference type="AlphaFoldDB" id="A0A7S8ICB3"/>
<name>A0A7S8ICB3_9CHLR</name>
<sequence>MLKNIFIAVVAIVVTGGVLTYVLAQQLTDTARINRVAHSIANFDLPAGYQADYAVEILDYTIAAYQSADGHGHLALLQAPANVIPNEQVMQGYVANNDQQTMTWSSSTLVGSEQHLVRGQPATAMITDRINSEGETYRSLNMVFEGENGTILLVINQPLTQWDDASIEAFIASIR</sequence>
<dbReference type="EMBL" id="CP062983">
    <property type="protein sequence ID" value="QPC81360.1"/>
    <property type="molecule type" value="Genomic_DNA"/>
</dbReference>
<dbReference type="Proteomes" id="UP000594468">
    <property type="component" value="Chromosome"/>
</dbReference>
<evidence type="ECO:0000313" key="1">
    <source>
        <dbReference type="EMBL" id="QPC81360.1"/>
    </source>
</evidence>
<protein>
    <submittedName>
        <fullName evidence="1">Uncharacterized protein</fullName>
    </submittedName>
</protein>